<name>A0A8S5QVW9_9CAUD</name>
<protein>
    <submittedName>
        <fullName evidence="1">Uncharacterized protein</fullName>
    </submittedName>
</protein>
<evidence type="ECO:0000313" key="1">
    <source>
        <dbReference type="EMBL" id="DAE23358.1"/>
    </source>
</evidence>
<proteinExistence type="predicted"/>
<reference evidence="1" key="1">
    <citation type="journal article" date="2021" name="Proc. Natl. Acad. Sci. U.S.A.">
        <title>A Catalog of Tens of Thousands of Viruses from Human Metagenomes Reveals Hidden Associations with Chronic Diseases.</title>
        <authorList>
            <person name="Tisza M.J."/>
            <person name="Buck C.B."/>
        </authorList>
    </citation>
    <scope>NUCLEOTIDE SEQUENCE</scope>
    <source>
        <strain evidence="1">CtcPl3</strain>
    </source>
</reference>
<organism evidence="1">
    <name type="scientific">Myoviridae sp. ctcPl3</name>
    <dbReference type="NCBI Taxonomy" id="2826669"/>
    <lineage>
        <taxon>Viruses</taxon>
        <taxon>Duplodnaviria</taxon>
        <taxon>Heunggongvirae</taxon>
        <taxon>Uroviricota</taxon>
        <taxon>Caudoviricetes</taxon>
    </lineage>
</organism>
<accession>A0A8S5QVW9</accession>
<dbReference type="EMBL" id="BK015752">
    <property type="protein sequence ID" value="DAE23358.1"/>
    <property type="molecule type" value="Genomic_DNA"/>
</dbReference>
<sequence length="38" mass="4471">MQTPLIHNLHTARKNFNLKISSLDFRILGFMLVDIIFI</sequence>